<accession>A0A8J3AR60</accession>
<dbReference type="RefSeq" id="WP_188355749.1">
    <property type="nucleotide sequence ID" value="NZ_BMDH01000006.1"/>
</dbReference>
<dbReference type="AlphaFoldDB" id="A0A8J3AR60"/>
<sequence>MNTWIILADGSASNSDGTTLSAEQVEELATNYFERYGEPKPKGNGYYITRHGELIKKVWRGGWEHYDLDKQDYTVWATGEEETLDWNVVLQEFGKDAFPVKRVTKPMLANLAQSPTEKWTIRTDGATQSGDSITLNAEQTRAFMLATLEQFFDEPKEKAPYAARNGDLLWKIRDGYWYRFTFEDSGDYHYIEDGNWEDMLESYARDDLPVKKLSKQLFANLV</sequence>
<keyword evidence="2" id="KW-1185">Reference proteome</keyword>
<evidence type="ECO:0000313" key="1">
    <source>
        <dbReference type="EMBL" id="GGI15422.1"/>
    </source>
</evidence>
<reference evidence="1" key="1">
    <citation type="journal article" date="2014" name="Int. J. Syst. Evol. Microbiol.">
        <title>Complete genome sequence of Corynebacterium casei LMG S-19264T (=DSM 44701T), isolated from a smear-ripened cheese.</title>
        <authorList>
            <consortium name="US DOE Joint Genome Institute (JGI-PGF)"/>
            <person name="Walter F."/>
            <person name="Albersmeier A."/>
            <person name="Kalinowski J."/>
            <person name="Ruckert C."/>
        </authorList>
    </citation>
    <scope>NUCLEOTIDE SEQUENCE</scope>
    <source>
        <strain evidence="1">CCM 8606</strain>
    </source>
</reference>
<dbReference type="Proteomes" id="UP000619536">
    <property type="component" value="Unassembled WGS sequence"/>
</dbReference>
<proteinExistence type="predicted"/>
<protein>
    <submittedName>
        <fullName evidence="1">Uncharacterized protein</fullName>
    </submittedName>
</protein>
<comment type="caution">
    <text evidence="1">The sequence shown here is derived from an EMBL/GenBank/DDBJ whole genome shotgun (WGS) entry which is preliminary data.</text>
</comment>
<name>A0A8J3AR60_9BIFI</name>
<organism evidence="1 2">
    <name type="scientific">Galliscardovia ingluviei</name>
    <dbReference type="NCBI Taxonomy" id="1769422"/>
    <lineage>
        <taxon>Bacteria</taxon>
        <taxon>Bacillati</taxon>
        <taxon>Actinomycetota</taxon>
        <taxon>Actinomycetes</taxon>
        <taxon>Bifidobacteriales</taxon>
        <taxon>Bifidobacteriaceae</taxon>
        <taxon>Galliscardovia</taxon>
    </lineage>
</organism>
<dbReference type="EMBL" id="BMDH01000006">
    <property type="protein sequence ID" value="GGI15422.1"/>
    <property type="molecule type" value="Genomic_DNA"/>
</dbReference>
<evidence type="ECO:0000313" key="2">
    <source>
        <dbReference type="Proteomes" id="UP000619536"/>
    </source>
</evidence>
<reference evidence="1" key="2">
    <citation type="submission" date="2020-09" db="EMBL/GenBank/DDBJ databases">
        <authorList>
            <person name="Sun Q."/>
            <person name="Sedlacek I."/>
        </authorList>
    </citation>
    <scope>NUCLEOTIDE SEQUENCE</scope>
    <source>
        <strain evidence="1">CCM 8606</strain>
    </source>
</reference>
<gene>
    <name evidence="1" type="ORF">GCM10007377_15820</name>
</gene>